<dbReference type="OrthoDB" id="1850423at2"/>
<evidence type="ECO:0000313" key="2">
    <source>
        <dbReference type="Proteomes" id="UP000000378"/>
    </source>
</evidence>
<protein>
    <submittedName>
        <fullName evidence="1">Uncharacterized protein</fullName>
    </submittedName>
</protein>
<dbReference type="KEGG" id="slp:Slip_1402"/>
<keyword evidence="2" id="KW-1185">Reference proteome</keyword>
<sequence>MNTRKREGWLVVGLLLIAVIAGLCITLSSPTAHVEYAQEALQLHENDFSIRNGTAVIRVGTDTLTRVERDFGKGRFLGMSTVYEPPSRDFRLRFPKKQDTVWIFDTTRPGFYTARGIQIGDGIDKVIQAYGEHYSKVMLEGNDVDYDLVYGSYGQGTITFHCQDGVVTRIVVSRDPGH</sequence>
<dbReference type="AlphaFoldDB" id="D7CN80"/>
<reference evidence="1 2" key="2">
    <citation type="journal article" date="2010" name="Stand. Genomic Sci.">
        <title>Complete genome sequence of Syntrophothermus lipocalidus type strain (TGB-C1).</title>
        <authorList>
            <person name="Djao O.D."/>
            <person name="Zhang X."/>
            <person name="Lucas S."/>
            <person name="Lapidus A."/>
            <person name="Del Rio T.G."/>
            <person name="Nolan M."/>
            <person name="Tice H."/>
            <person name="Cheng J.F."/>
            <person name="Han C."/>
            <person name="Tapia R."/>
            <person name="Goodwin L."/>
            <person name="Pitluck S."/>
            <person name="Liolios K."/>
            <person name="Ivanova N."/>
            <person name="Mavromatis K."/>
            <person name="Mikhailova N."/>
            <person name="Ovchinnikova G."/>
            <person name="Pati A."/>
            <person name="Brambilla E."/>
            <person name="Chen A."/>
            <person name="Palaniappan K."/>
            <person name="Land M."/>
            <person name="Hauser L."/>
            <person name="Chang Y.J."/>
            <person name="Jeffries C.D."/>
            <person name="Rohde M."/>
            <person name="Sikorski J."/>
            <person name="Spring S."/>
            <person name="Goker M."/>
            <person name="Detter J.C."/>
            <person name="Woyke T."/>
            <person name="Bristow J."/>
            <person name="Eisen J.A."/>
            <person name="Markowitz V."/>
            <person name="Hugenholtz P."/>
            <person name="Kyrpides N.C."/>
            <person name="Klenk H.P."/>
        </authorList>
    </citation>
    <scope>NUCLEOTIDE SEQUENCE [LARGE SCALE GENOMIC DNA]</scope>
    <source>
        <strain evidence="2">DSM 12680 / TGB-C1</strain>
    </source>
</reference>
<dbReference type="EMBL" id="CP002048">
    <property type="protein sequence ID" value="ADI02165.1"/>
    <property type="molecule type" value="Genomic_DNA"/>
</dbReference>
<reference evidence="2" key="1">
    <citation type="journal article" date="2010" name="Stand. Genomic Sci.">
        <title>Complete genome sequence of Syntrophothermus lipocalidus type strain (TGB-C1T).</title>
        <authorList>
            <consortium name="US DOE Joint Genome Institute (JGI-PGF)"/>
            <person name="Djao O."/>
            <person name="Zhang X."/>
            <person name="Lucas S."/>
            <person name="Lapidus A."/>
            <person name="Glavina Del Rio T."/>
            <person name="Nolan M."/>
            <person name="Tice H."/>
            <person name="Cheng J."/>
            <person name="Han C."/>
            <person name="Tapia R."/>
            <person name="Goodwin L."/>
            <person name="Pitluck S."/>
            <person name="Liolios K."/>
            <person name="Ivanova N."/>
            <person name="Mavromatis K."/>
            <person name="Mikhailova N."/>
            <person name="Ovchinnikova G."/>
            <person name="Pati A."/>
            <person name="Brambilla E."/>
            <person name="Chen A."/>
            <person name="Palaniappan K."/>
            <person name="Land M."/>
            <person name="Hauser L."/>
            <person name="Chang Y."/>
            <person name="Jeffries C."/>
            <person name="Rohde M."/>
            <person name="Sikorski J."/>
            <person name="Spring S."/>
            <person name="Goker M."/>
            <person name="Detter J."/>
            <person name="Woyke T."/>
            <person name="Bristow J."/>
            <person name="Eisen J."/>
            <person name="Markowitz V."/>
            <person name="Hugenholtz P."/>
            <person name="Kyrpides N."/>
            <person name="Klenk H."/>
        </authorList>
    </citation>
    <scope>NUCLEOTIDE SEQUENCE [LARGE SCALE GENOMIC DNA]</scope>
    <source>
        <strain evidence="2">DSM 12680 / TGB-C1</strain>
    </source>
</reference>
<dbReference type="HOGENOM" id="CLU_1531798_0_0_9"/>
<name>D7CN80_SYNLT</name>
<dbReference type="Proteomes" id="UP000000378">
    <property type="component" value="Chromosome"/>
</dbReference>
<evidence type="ECO:0000313" key="1">
    <source>
        <dbReference type="EMBL" id="ADI02165.1"/>
    </source>
</evidence>
<dbReference type="RefSeq" id="WP_013175567.1">
    <property type="nucleotide sequence ID" value="NC_014220.1"/>
</dbReference>
<organism evidence="1 2">
    <name type="scientific">Syntrophothermus lipocalidus (strain DSM 12680 / TGB-C1)</name>
    <dbReference type="NCBI Taxonomy" id="643648"/>
    <lineage>
        <taxon>Bacteria</taxon>
        <taxon>Bacillati</taxon>
        <taxon>Bacillota</taxon>
        <taxon>Clostridia</taxon>
        <taxon>Eubacteriales</taxon>
        <taxon>Syntrophomonadaceae</taxon>
        <taxon>Syntrophothermus</taxon>
    </lineage>
</organism>
<proteinExistence type="predicted"/>
<accession>D7CN80</accession>
<gene>
    <name evidence="1" type="ordered locus">Slip_1402</name>
</gene>
<dbReference type="eggNOG" id="ENOG50326HE">
    <property type="taxonomic scope" value="Bacteria"/>
</dbReference>